<reference evidence="2" key="1">
    <citation type="submission" date="2020-06" db="EMBL/GenBank/DDBJ databases">
        <authorList>
            <person name="Li T."/>
            <person name="Hu X."/>
            <person name="Zhang T."/>
            <person name="Song X."/>
            <person name="Zhang H."/>
            <person name="Dai N."/>
            <person name="Sheng W."/>
            <person name="Hou X."/>
            <person name="Wei L."/>
        </authorList>
    </citation>
    <scope>NUCLEOTIDE SEQUENCE</scope>
    <source>
        <strain evidence="2">KEN8</strain>
        <tissue evidence="2">Leaf</tissue>
    </source>
</reference>
<feature type="compositionally biased region" description="Basic and acidic residues" evidence="1">
    <location>
        <begin position="180"/>
        <end position="189"/>
    </location>
</feature>
<proteinExistence type="predicted"/>
<dbReference type="PANTHER" id="PTHR24559:SF444">
    <property type="entry name" value="REVERSE TRANSCRIPTASE DOMAIN-CONTAINING PROTEIN"/>
    <property type="match status" value="1"/>
</dbReference>
<feature type="compositionally biased region" description="Basic and acidic residues" evidence="1">
    <location>
        <begin position="161"/>
        <end position="172"/>
    </location>
</feature>
<dbReference type="Gene3D" id="3.30.70.270">
    <property type="match status" value="1"/>
</dbReference>
<protein>
    <submittedName>
        <fullName evidence="2">Uncharacterized protein</fullName>
    </submittedName>
</protein>
<dbReference type="AlphaFoldDB" id="A0AAW2PQV6"/>
<name>A0AAW2PQV6_9LAMI</name>
<gene>
    <name evidence="2" type="ORF">Scaly_1496600</name>
</gene>
<dbReference type="PANTHER" id="PTHR24559">
    <property type="entry name" value="TRANSPOSON TY3-I GAG-POL POLYPROTEIN"/>
    <property type="match status" value="1"/>
</dbReference>
<accession>A0AAW2PQV6</accession>
<evidence type="ECO:0000256" key="1">
    <source>
        <dbReference type="SAM" id="MobiDB-lite"/>
    </source>
</evidence>
<sequence length="268" mass="30945">MNEMMEILTIEFLRKHVDMFAWNQSNFKGIDPEVIAHILNVDPMETSVKQKKRSFGVERNRIIEEKVYKLLEAEACSKDPYPLPQIDLLVHFTARCELFSMIDAYQGHQQISCTTYKRLVNKIFKELIGTFMEVYVDDMLVKRKKENDNLSHLKQVFKQERDRSQFGEDQSDHATNISKNAEKSAEIGRSRGLSHNHKENWGFQKVSSALKTCVRDGDLEFFKLKILLSTLSDTLYLPATPPTLKPSSFPFWEEASLTSETLVIDCAS</sequence>
<dbReference type="SUPFAM" id="SSF56672">
    <property type="entry name" value="DNA/RNA polymerases"/>
    <property type="match status" value="1"/>
</dbReference>
<dbReference type="EMBL" id="JACGWM010000008">
    <property type="protein sequence ID" value="KAL0358109.1"/>
    <property type="molecule type" value="Genomic_DNA"/>
</dbReference>
<dbReference type="InterPro" id="IPR043128">
    <property type="entry name" value="Rev_trsase/Diguanyl_cyclase"/>
</dbReference>
<dbReference type="InterPro" id="IPR053134">
    <property type="entry name" value="RNA-dir_DNA_polymerase"/>
</dbReference>
<feature type="region of interest" description="Disordered" evidence="1">
    <location>
        <begin position="161"/>
        <end position="189"/>
    </location>
</feature>
<reference evidence="2" key="2">
    <citation type="journal article" date="2024" name="Plant">
        <title>Genomic evolution and insights into agronomic trait innovations of Sesamum species.</title>
        <authorList>
            <person name="Miao H."/>
            <person name="Wang L."/>
            <person name="Qu L."/>
            <person name="Liu H."/>
            <person name="Sun Y."/>
            <person name="Le M."/>
            <person name="Wang Q."/>
            <person name="Wei S."/>
            <person name="Zheng Y."/>
            <person name="Lin W."/>
            <person name="Duan Y."/>
            <person name="Cao H."/>
            <person name="Xiong S."/>
            <person name="Wang X."/>
            <person name="Wei L."/>
            <person name="Li C."/>
            <person name="Ma Q."/>
            <person name="Ju M."/>
            <person name="Zhao R."/>
            <person name="Li G."/>
            <person name="Mu C."/>
            <person name="Tian Q."/>
            <person name="Mei H."/>
            <person name="Zhang T."/>
            <person name="Gao T."/>
            <person name="Zhang H."/>
        </authorList>
    </citation>
    <scope>NUCLEOTIDE SEQUENCE</scope>
    <source>
        <strain evidence="2">KEN8</strain>
    </source>
</reference>
<organism evidence="2">
    <name type="scientific">Sesamum calycinum</name>
    <dbReference type="NCBI Taxonomy" id="2727403"/>
    <lineage>
        <taxon>Eukaryota</taxon>
        <taxon>Viridiplantae</taxon>
        <taxon>Streptophyta</taxon>
        <taxon>Embryophyta</taxon>
        <taxon>Tracheophyta</taxon>
        <taxon>Spermatophyta</taxon>
        <taxon>Magnoliopsida</taxon>
        <taxon>eudicotyledons</taxon>
        <taxon>Gunneridae</taxon>
        <taxon>Pentapetalae</taxon>
        <taxon>asterids</taxon>
        <taxon>lamiids</taxon>
        <taxon>Lamiales</taxon>
        <taxon>Pedaliaceae</taxon>
        <taxon>Sesamum</taxon>
    </lineage>
</organism>
<evidence type="ECO:0000313" key="2">
    <source>
        <dbReference type="EMBL" id="KAL0358109.1"/>
    </source>
</evidence>
<dbReference type="InterPro" id="IPR043502">
    <property type="entry name" value="DNA/RNA_pol_sf"/>
</dbReference>
<comment type="caution">
    <text evidence="2">The sequence shown here is derived from an EMBL/GenBank/DDBJ whole genome shotgun (WGS) entry which is preliminary data.</text>
</comment>